<reference evidence="3" key="1">
    <citation type="journal article" date="2019" name="Int. J. Syst. Evol. Microbiol.">
        <title>The Global Catalogue of Microorganisms (GCM) 10K type strain sequencing project: providing services to taxonomists for standard genome sequencing and annotation.</title>
        <authorList>
            <consortium name="The Broad Institute Genomics Platform"/>
            <consortium name="The Broad Institute Genome Sequencing Center for Infectious Disease"/>
            <person name="Wu L."/>
            <person name="Ma J."/>
        </authorList>
    </citation>
    <scope>NUCLEOTIDE SEQUENCE [LARGE SCALE GENOMIC DNA]</scope>
    <source>
        <strain evidence="3">JCM 17808</strain>
    </source>
</reference>
<feature type="region of interest" description="Disordered" evidence="1">
    <location>
        <begin position="1"/>
        <end position="72"/>
    </location>
</feature>
<evidence type="ECO:0000313" key="2">
    <source>
        <dbReference type="EMBL" id="GAA4385977.1"/>
    </source>
</evidence>
<accession>A0ABP8J6N0</accession>
<name>A0ABP8J6N0_9MICO</name>
<protein>
    <submittedName>
        <fullName evidence="2">Uncharacterized protein</fullName>
    </submittedName>
</protein>
<keyword evidence="3" id="KW-1185">Reference proteome</keyword>
<evidence type="ECO:0000256" key="1">
    <source>
        <dbReference type="SAM" id="MobiDB-lite"/>
    </source>
</evidence>
<evidence type="ECO:0000313" key="3">
    <source>
        <dbReference type="Proteomes" id="UP001500642"/>
    </source>
</evidence>
<comment type="caution">
    <text evidence="2">The sequence shown here is derived from an EMBL/GenBank/DDBJ whole genome shotgun (WGS) entry which is preliminary data.</text>
</comment>
<feature type="compositionally biased region" description="Polar residues" evidence="1">
    <location>
        <begin position="45"/>
        <end position="65"/>
    </location>
</feature>
<gene>
    <name evidence="2" type="ORF">GCM10023167_08430</name>
</gene>
<organism evidence="2 3">
    <name type="scientific">Brevibacterium pityocampae</name>
    <dbReference type="NCBI Taxonomy" id="506594"/>
    <lineage>
        <taxon>Bacteria</taxon>
        <taxon>Bacillati</taxon>
        <taxon>Actinomycetota</taxon>
        <taxon>Actinomycetes</taxon>
        <taxon>Micrococcales</taxon>
        <taxon>Brevibacteriaceae</taxon>
        <taxon>Brevibacterium</taxon>
    </lineage>
</organism>
<sequence>MSRDVSAGRARGGGSRSSADNGALSRAGREAVGSYRWAGWDPSSRDGSVSRPESQTTNARRTTAPDTAKAAE</sequence>
<proteinExistence type="predicted"/>
<dbReference type="EMBL" id="BAABGL010000003">
    <property type="protein sequence ID" value="GAA4385977.1"/>
    <property type="molecule type" value="Genomic_DNA"/>
</dbReference>
<dbReference type="Proteomes" id="UP001500642">
    <property type="component" value="Unassembled WGS sequence"/>
</dbReference>